<dbReference type="Pfam" id="PF02146">
    <property type="entry name" value="SIR2"/>
    <property type="match status" value="1"/>
</dbReference>
<keyword evidence="1 5" id="KW-0808">Transferase</keyword>
<evidence type="ECO:0000313" key="9">
    <source>
        <dbReference type="Proteomes" id="UP000307768"/>
    </source>
</evidence>
<dbReference type="InterPro" id="IPR026591">
    <property type="entry name" value="Sirtuin_cat_small_dom_sf"/>
</dbReference>
<dbReference type="EMBL" id="VDFQ02000001">
    <property type="protein sequence ID" value="KAA1424491.1"/>
    <property type="molecule type" value="Genomic_DNA"/>
</dbReference>
<dbReference type="Gene3D" id="3.40.50.1220">
    <property type="entry name" value="TPP-binding domain"/>
    <property type="match status" value="1"/>
</dbReference>
<feature type="binding site" evidence="5">
    <location>
        <begin position="103"/>
        <end position="106"/>
    </location>
    <ligand>
        <name>NAD(+)</name>
        <dbReference type="ChEBI" id="CHEBI:57540"/>
    </ligand>
</feature>
<dbReference type="GO" id="GO:0070403">
    <property type="term" value="F:NAD+ binding"/>
    <property type="evidence" value="ECO:0007669"/>
    <property type="project" value="UniProtKB-UniRule"/>
</dbReference>
<comment type="function">
    <text evidence="5">NAD-dependent protein deacetylase which modulates the activities of several enzymes which are inactive in their acetylated form.</text>
</comment>
<dbReference type="InterPro" id="IPR026590">
    <property type="entry name" value="Ssirtuin_cat_dom"/>
</dbReference>
<keyword evidence="2 5" id="KW-0479">Metal-binding</keyword>
<dbReference type="NCBIfam" id="NF003738">
    <property type="entry name" value="PRK05333.1"/>
    <property type="match status" value="1"/>
</dbReference>
<keyword evidence="3 5" id="KW-0862">Zinc</keyword>
<dbReference type="Gene3D" id="3.30.1600.10">
    <property type="entry name" value="SIR2/SIRT2 'Small Domain"/>
    <property type="match status" value="1"/>
</dbReference>
<keyword evidence="5" id="KW-0963">Cytoplasm</keyword>
<dbReference type="PROSITE" id="PS50305">
    <property type="entry name" value="SIRTUIN"/>
    <property type="match status" value="1"/>
</dbReference>
<evidence type="ECO:0000256" key="6">
    <source>
        <dbReference type="PROSITE-ProRule" id="PRU00236"/>
    </source>
</evidence>
<feature type="binding site" evidence="5 6">
    <location>
        <position position="132"/>
    </location>
    <ligand>
        <name>Zn(2+)</name>
        <dbReference type="ChEBI" id="CHEBI:29105"/>
    </ligand>
</feature>
<feature type="binding site" evidence="5">
    <location>
        <begin position="27"/>
        <end position="47"/>
    </location>
    <ligand>
        <name>NAD(+)</name>
        <dbReference type="ChEBI" id="CHEBI:57540"/>
    </ligand>
</feature>
<dbReference type="GO" id="GO:0008270">
    <property type="term" value="F:zinc ion binding"/>
    <property type="evidence" value="ECO:0007669"/>
    <property type="project" value="UniProtKB-UniRule"/>
</dbReference>
<evidence type="ECO:0000256" key="1">
    <source>
        <dbReference type="ARBA" id="ARBA00022679"/>
    </source>
</evidence>
<dbReference type="PANTHER" id="PTHR11085:SF10">
    <property type="entry name" value="NAD-DEPENDENT PROTEIN DEACYLASE SIRTUIN-5, MITOCHONDRIAL-RELATED"/>
    <property type="match status" value="1"/>
</dbReference>
<dbReference type="PANTHER" id="PTHR11085">
    <property type="entry name" value="NAD-DEPENDENT PROTEIN DEACYLASE SIRTUIN-5, MITOCHONDRIAL-RELATED"/>
    <property type="match status" value="1"/>
</dbReference>
<sequence>METVTELPTVADARTLLAGRRVVVLTGAGISTDSGIPDYRGPESVPRSPMTYQEFVATPQARQRYWARAHVGWRHMTGAEPNAGHHALVALERSGAVSAVITQNVDGLHEAAGQQELVALHGRIADVVCLACGARTPRAALHERLDVLNPGYGEGAYAIAPDGDAVLEETADFRVAPCLECGGLLKPDVVFFGENVPKPRVEHCRGLVDAADALLVVGSSLHVMSGLRFVRQAAKAGTPVVIVNRGTTRGDELAALKLDAGCTEVLEALVA</sequence>
<feature type="binding site" evidence="5">
    <location>
        <begin position="244"/>
        <end position="246"/>
    </location>
    <ligand>
        <name>NAD(+)</name>
        <dbReference type="ChEBI" id="CHEBI:57540"/>
    </ligand>
</feature>
<dbReference type="HAMAP" id="MF_01967">
    <property type="entry name" value="Sirtuin_ClassII"/>
    <property type="match status" value="1"/>
</dbReference>
<evidence type="ECO:0000256" key="3">
    <source>
        <dbReference type="ARBA" id="ARBA00022833"/>
    </source>
</evidence>
<dbReference type="InterPro" id="IPR026587">
    <property type="entry name" value="Sirtuin_class_II"/>
</dbReference>
<evidence type="ECO:0000313" key="8">
    <source>
        <dbReference type="EMBL" id="KAA1424491.1"/>
    </source>
</evidence>
<dbReference type="AlphaFoldDB" id="A0A5Q6S2P8"/>
<dbReference type="InterPro" id="IPR029035">
    <property type="entry name" value="DHS-like_NAD/FAD-binding_dom"/>
</dbReference>
<feature type="binding site" evidence="5 6">
    <location>
        <position position="178"/>
    </location>
    <ligand>
        <name>Zn(2+)</name>
        <dbReference type="ChEBI" id="CHEBI:29105"/>
    </ligand>
</feature>
<organism evidence="8 9">
    <name type="scientific">Mumia zhuanghuii</name>
    <dbReference type="NCBI Taxonomy" id="2585211"/>
    <lineage>
        <taxon>Bacteria</taxon>
        <taxon>Bacillati</taxon>
        <taxon>Actinomycetota</taxon>
        <taxon>Actinomycetes</taxon>
        <taxon>Propionibacteriales</taxon>
        <taxon>Nocardioidaceae</taxon>
        <taxon>Mumia</taxon>
    </lineage>
</organism>
<feature type="binding site" evidence="5">
    <location>
        <begin position="218"/>
        <end position="220"/>
    </location>
    <ligand>
        <name>NAD(+)</name>
        <dbReference type="ChEBI" id="CHEBI:57540"/>
    </ligand>
</feature>
<feature type="active site" description="Proton acceptor" evidence="5 6">
    <location>
        <position position="121"/>
    </location>
</feature>
<gene>
    <name evidence="5" type="primary">cobB</name>
    <name evidence="8" type="ORF">FE697_000725</name>
</gene>
<dbReference type="SUPFAM" id="SSF52467">
    <property type="entry name" value="DHS-like NAD/FAD-binding domain"/>
    <property type="match status" value="1"/>
</dbReference>
<comment type="subcellular location">
    <subcellularLocation>
        <location evidence="5">Cytoplasm</location>
    </subcellularLocation>
</comment>
<keyword evidence="4 5" id="KW-0520">NAD</keyword>
<protein>
    <recommendedName>
        <fullName evidence="5">NAD-dependent protein deacetylase</fullName>
        <ecNumber evidence="5">2.3.1.286</ecNumber>
    </recommendedName>
    <alternativeName>
        <fullName evidence="5">Regulatory protein SIR2 homolog</fullName>
    </alternativeName>
</protein>
<evidence type="ECO:0000256" key="5">
    <source>
        <dbReference type="HAMAP-Rule" id="MF_01967"/>
    </source>
</evidence>
<reference evidence="8 9" key="1">
    <citation type="submission" date="2019-09" db="EMBL/GenBank/DDBJ databases">
        <title>Mumia zhuanghuii sp. nov. isolated from the intestinal contents of plateau pika (Ochotona curzoniae) in the Qinghai-Tibet plateau of China.</title>
        <authorList>
            <person name="Tian Z."/>
        </authorList>
    </citation>
    <scope>NUCLEOTIDE SEQUENCE [LARGE SCALE GENOMIC DNA]</scope>
    <source>
        <strain evidence="9">350</strain>
    </source>
</reference>
<dbReference type="OrthoDB" id="9800582at2"/>
<name>A0A5Q6S2P8_9ACTN</name>
<feature type="binding site" evidence="5 6">
    <location>
        <position position="129"/>
    </location>
    <ligand>
        <name>Zn(2+)</name>
        <dbReference type="ChEBI" id="CHEBI:29105"/>
    </ligand>
</feature>
<dbReference type="InterPro" id="IPR003000">
    <property type="entry name" value="Sirtuin"/>
</dbReference>
<evidence type="ECO:0000256" key="4">
    <source>
        <dbReference type="ARBA" id="ARBA00023027"/>
    </source>
</evidence>
<feature type="binding site" evidence="5">
    <location>
        <position position="262"/>
    </location>
    <ligand>
        <name>NAD(+)</name>
        <dbReference type="ChEBI" id="CHEBI:57540"/>
    </ligand>
</feature>
<comment type="catalytic activity">
    <reaction evidence="5">
        <text>N(6)-acetyl-L-lysyl-[protein] + NAD(+) + H2O = 2''-O-acetyl-ADP-D-ribose + nicotinamide + L-lysyl-[protein]</text>
        <dbReference type="Rhea" id="RHEA:43636"/>
        <dbReference type="Rhea" id="RHEA-COMP:9752"/>
        <dbReference type="Rhea" id="RHEA-COMP:10731"/>
        <dbReference type="ChEBI" id="CHEBI:15377"/>
        <dbReference type="ChEBI" id="CHEBI:17154"/>
        <dbReference type="ChEBI" id="CHEBI:29969"/>
        <dbReference type="ChEBI" id="CHEBI:57540"/>
        <dbReference type="ChEBI" id="CHEBI:61930"/>
        <dbReference type="ChEBI" id="CHEBI:83767"/>
        <dbReference type="EC" id="2.3.1.286"/>
    </reaction>
</comment>
<dbReference type="Proteomes" id="UP000307768">
    <property type="component" value="Unassembled WGS sequence"/>
</dbReference>
<dbReference type="GO" id="GO:0005737">
    <property type="term" value="C:cytoplasm"/>
    <property type="evidence" value="ECO:0007669"/>
    <property type="project" value="UniProtKB-SubCell"/>
</dbReference>
<evidence type="ECO:0000256" key="2">
    <source>
        <dbReference type="ARBA" id="ARBA00022723"/>
    </source>
</evidence>
<dbReference type="RefSeq" id="WP_149767350.1">
    <property type="nucleotide sequence ID" value="NZ_VDFQ02000001.1"/>
</dbReference>
<comment type="cofactor">
    <cofactor evidence="5">
        <name>Zn(2+)</name>
        <dbReference type="ChEBI" id="CHEBI:29105"/>
    </cofactor>
    <text evidence="5">Binds 1 zinc ion per subunit.</text>
</comment>
<dbReference type="EC" id="2.3.1.286" evidence="5"/>
<accession>A0A5Q6S2P8</accession>
<feature type="binding site" evidence="5 6">
    <location>
        <position position="181"/>
    </location>
    <ligand>
        <name>Zn(2+)</name>
        <dbReference type="ChEBI" id="CHEBI:29105"/>
    </ligand>
</feature>
<dbReference type="GO" id="GO:0017136">
    <property type="term" value="F:histone deacetylase activity, NAD-dependent"/>
    <property type="evidence" value="ECO:0007669"/>
    <property type="project" value="TreeGrafter"/>
</dbReference>
<evidence type="ECO:0000259" key="7">
    <source>
        <dbReference type="PROSITE" id="PS50305"/>
    </source>
</evidence>
<proteinExistence type="inferred from homology"/>
<dbReference type="InterPro" id="IPR050134">
    <property type="entry name" value="NAD-dep_sirtuin_deacylases"/>
</dbReference>
<feature type="domain" description="Deacetylase sirtuin-type" evidence="7">
    <location>
        <begin position="3"/>
        <end position="271"/>
    </location>
</feature>
<comment type="caution">
    <text evidence="8">The sequence shown here is derived from an EMBL/GenBank/DDBJ whole genome shotgun (WGS) entry which is preliminary data.</text>
</comment>
<comment type="similarity">
    <text evidence="5">Belongs to the sirtuin family. Class II subfamily.</text>
</comment>